<dbReference type="InterPro" id="IPR001375">
    <property type="entry name" value="Peptidase_S9_cat"/>
</dbReference>
<organism evidence="3 4">
    <name type="scientific">Halovulum marinum</name>
    <dbReference type="NCBI Taxonomy" id="2662447"/>
    <lineage>
        <taxon>Bacteria</taxon>
        <taxon>Pseudomonadati</taxon>
        <taxon>Pseudomonadota</taxon>
        <taxon>Alphaproteobacteria</taxon>
        <taxon>Rhodobacterales</taxon>
        <taxon>Paracoccaceae</taxon>
        <taxon>Halovulum</taxon>
    </lineage>
</organism>
<dbReference type="PANTHER" id="PTHR12277:SF81">
    <property type="entry name" value="PROTEIN ABHD13"/>
    <property type="match status" value="1"/>
</dbReference>
<dbReference type="AlphaFoldDB" id="A0A6L5YWD7"/>
<proteinExistence type="predicted"/>
<sequence>MSAAGRLAVVLLTIVALLIGMLWFTRTDFIYLFTRTAAGPADLPRTSVELLPAHGDDPALEVWVTQPEPGYPVFVYFMGDVGALSVYEPRLRDIAEAGFGIAAMAYRGGGGQAGEPSEEALFRDARRLYAGLDTLFAEPVGENRRVIYGFSLGAALAARLAAEQEELTLILEAPFTRLCAATTGLIGLLPGCWMLAGEEYATLDNIDKVDTPLLILHGTADDRVPVAQARALFDAARDPKFIRVYEGGGHEDLGRFGATDDTLSFVRVLSGMR</sequence>
<accession>A0A6L5YWD7</accession>
<dbReference type="RefSeq" id="WP_154444630.1">
    <property type="nucleotide sequence ID" value="NZ_WIND01000001.1"/>
</dbReference>
<protein>
    <submittedName>
        <fullName evidence="3">Prolyl oligopeptidase family serine peptidase</fullName>
    </submittedName>
</protein>
<dbReference type="Proteomes" id="UP000474957">
    <property type="component" value="Unassembled WGS sequence"/>
</dbReference>
<keyword evidence="1" id="KW-0812">Transmembrane</keyword>
<feature type="transmembrane region" description="Helical" evidence="1">
    <location>
        <begin position="7"/>
        <end position="25"/>
    </location>
</feature>
<reference evidence="3 4" key="1">
    <citation type="submission" date="2019-10" db="EMBL/GenBank/DDBJ databases">
        <title>Cognatihalovulum marinum gen. nov. sp. nov., a new member of the family Rhodobacteraceae isolated from deep seawater of the Northwest Indian Ocean.</title>
        <authorList>
            <person name="Ruan C."/>
            <person name="Wang J."/>
            <person name="Zheng X."/>
            <person name="Song L."/>
            <person name="Zhu Y."/>
            <person name="Huang Y."/>
            <person name="Lu Z."/>
            <person name="Du W."/>
            <person name="Huang L."/>
            <person name="Dai X."/>
        </authorList>
    </citation>
    <scope>NUCLEOTIDE SEQUENCE [LARGE SCALE GENOMIC DNA]</scope>
    <source>
        <strain evidence="3 4">2CG4</strain>
    </source>
</reference>
<keyword evidence="1" id="KW-1133">Transmembrane helix</keyword>
<dbReference type="PANTHER" id="PTHR12277">
    <property type="entry name" value="ALPHA/BETA HYDROLASE DOMAIN-CONTAINING PROTEIN"/>
    <property type="match status" value="1"/>
</dbReference>
<dbReference type="EMBL" id="WIND01000001">
    <property type="protein sequence ID" value="MSU88558.1"/>
    <property type="molecule type" value="Genomic_DNA"/>
</dbReference>
<dbReference type="GO" id="GO:0008236">
    <property type="term" value="F:serine-type peptidase activity"/>
    <property type="evidence" value="ECO:0007669"/>
    <property type="project" value="InterPro"/>
</dbReference>
<name>A0A6L5YWD7_9RHOB</name>
<dbReference type="InterPro" id="IPR029058">
    <property type="entry name" value="AB_hydrolase_fold"/>
</dbReference>
<dbReference type="Gene3D" id="3.40.50.1820">
    <property type="entry name" value="alpha/beta hydrolase"/>
    <property type="match status" value="1"/>
</dbReference>
<comment type="caution">
    <text evidence="3">The sequence shown here is derived from an EMBL/GenBank/DDBJ whole genome shotgun (WGS) entry which is preliminary data.</text>
</comment>
<gene>
    <name evidence="3" type="ORF">GE300_02855</name>
</gene>
<evidence type="ECO:0000313" key="3">
    <source>
        <dbReference type="EMBL" id="MSU88558.1"/>
    </source>
</evidence>
<evidence type="ECO:0000256" key="1">
    <source>
        <dbReference type="SAM" id="Phobius"/>
    </source>
</evidence>
<evidence type="ECO:0000313" key="4">
    <source>
        <dbReference type="Proteomes" id="UP000474957"/>
    </source>
</evidence>
<feature type="domain" description="Peptidase S9 prolyl oligopeptidase catalytic" evidence="2">
    <location>
        <begin position="95"/>
        <end position="250"/>
    </location>
</feature>
<dbReference type="Pfam" id="PF00326">
    <property type="entry name" value="Peptidase_S9"/>
    <property type="match status" value="1"/>
</dbReference>
<dbReference type="SUPFAM" id="SSF53474">
    <property type="entry name" value="alpha/beta-Hydrolases"/>
    <property type="match status" value="1"/>
</dbReference>
<keyword evidence="4" id="KW-1185">Reference proteome</keyword>
<evidence type="ECO:0000259" key="2">
    <source>
        <dbReference type="Pfam" id="PF00326"/>
    </source>
</evidence>
<keyword evidence="1" id="KW-0472">Membrane</keyword>
<dbReference type="GO" id="GO:0006508">
    <property type="term" value="P:proteolysis"/>
    <property type="evidence" value="ECO:0007669"/>
    <property type="project" value="InterPro"/>
</dbReference>